<comment type="caution">
    <text evidence="4">The sequence shown here is derived from an EMBL/GenBank/DDBJ whole genome shotgun (WGS) entry which is preliminary data.</text>
</comment>
<evidence type="ECO:0000313" key="4">
    <source>
        <dbReference type="EMBL" id="MCP9292185.1"/>
    </source>
</evidence>
<evidence type="ECO:0000259" key="3">
    <source>
        <dbReference type="Pfam" id="PF01103"/>
    </source>
</evidence>
<organism evidence="4 5">
    <name type="scientific">Gracilimonas sediminicola</name>
    <dbReference type="NCBI Taxonomy" id="2952158"/>
    <lineage>
        <taxon>Bacteria</taxon>
        <taxon>Pseudomonadati</taxon>
        <taxon>Balneolota</taxon>
        <taxon>Balneolia</taxon>
        <taxon>Balneolales</taxon>
        <taxon>Balneolaceae</taxon>
        <taxon>Gracilimonas</taxon>
    </lineage>
</organism>
<keyword evidence="5" id="KW-1185">Reference proteome</keyword>
<evidence type="ECO:0000256" key="2">
    <source>
        <dbReference type="ARBA" id="ARBA00023136"/>
    </source>
</evidence>
<dbReference type="EMBL" id="JANDBC010000002">
    <property type="protein sequence ID" value="MCP9292185.1"/>
    <property type="molecule type" value="Genomic_DNA"/>
</dbReference>
<protein>
    <submittedName>
        <fullName evidence="4">Outer membrane protein assembly factor</fullName>
    </submittedName>
</protein>
<feature type="domain" description="Bacterial surface antigen (D15)" evidence="3">
    <location>
        <begin position="85"/>
        <end position="350"/>
    </location>
</feature>
<sequence>MLFFVGLIPNSLLQAQAPSPSAQIAAQQDSIEFAFLPAIAYDSDLGVIAGGIASRYHYRGDMKPFYSFLNMYGLITTKGLISVFVEYDKPHIFGSDKRFYTETFVSRFTGNQYYGIGNYGKLPDALKDSSDYYFYNSFSLGFDIMLRKPWLQKASGKQLDVYGKAVFEYETPWGNDDAQLLVADQPKGINGSHISALGGGVVWEGRNNEFNPTTGTYARAGAEIGSKLIASSYNYLLLETDTRAYTSFTLLREITFANRLSFKHTSGTVPYWKMPALGGGDMMRGYPEYRFRDDNSVLLNSELRTWLFEIPSITSKFGVSLFTDIGRTFPNGESVDTIVNDLKYTYGFGITASFFTEDFILRTDVGFSEEEYGIYVTAGYLF</sequence>
<accession>A0A9X2L4F0</accession>
<keyword evidence="2" id="KW-0472">Membrane</keyword>
<dbReference type="Proteomes" id="UP001139125">
    <property type="component" value="Unassembled WGS sequence"/>
</dbReference>
<dbReference type="InterPro" id="IPR000184">
    <property type="entry name" value="Bac_surfAg_D15"/>
</dbReference>
<evidence type="ECO:0000256" key="1">
    <source>
        <dbReference type="ARBA" id="ARBA00004370"/>
    </source>
</evidence>
<reference evidence="4" key="1">
    <citation type="submission" date="2022-06" db="EMBL/GenBank/DDBJ databases">
        <title>Gracilimonas sp. CAU 1638 isolated from sea sediment.</title>
        <authorList>
            <person name="Kim W."/>
        </authorList>
    </citation>
    <scope>NUCLEOTIDE SEQUENCE</scope>
    <source>
        <strain evidence="4">CAU 1638</strain>
    </source>
</reference>
<evidence type="ECO:0000313" key="5">
    <source>
        <dbReference type="Proteomes" id="UP001139125"/>
    </source>
</evidence>
<dbReference type="Gene3D" id="2.40.160.50">
    <property type="entry name" value="membrane protein fhac: a member of the omp85/tpsb transporter family"/>
    <property type="match status" value="1"/>
</dbReference>
<gene>
    <name evidence="4" type="ORF">NM125_11395</name>
</gene>
<dbReference type="RefSeq" id="WP_255135060.1">
    <property type="nucleotide sequence ID" value="NZ_JANDBC010000002.1"/>
</dbReference>
<name>A0A9X2L4F0_9BACT</name>
<comment type="subcellular location">
    <subcellularLocation>
        <location evidence="1">Membrane</location>
    </subcellularLocation>
</comment>
<dbReference type="NCBIfam" id="NF047779">
    <property type="entry name" value="Omp85_fam"/>
    <property type="match status" value="1"/>
</dbReference>
<dbReference type="GO" id="GO:0019867">
    <property type="term" value="C:outer membrane"/>
    <property type="evidence" value="ECO:0007669"/>
    <property type="project" value="InterPro"/>
</dbReference>
<dbReference type="AlphaFoldDB" id="A0A9X2L4F0"/>
<proteinExistence type="predicted"/>
<dbReference type="Pfam" id="PF01103">
    <property type="entry name" value="Omp85"/>
    <property type="match status" value="1"/>
</dbReference>